<feature type="binding site" evidence="6">
    <location>
        <begin position="254"/>
        <end position="255"/>
    </location>
    <ligand>
        <name>NAD(+)</name>
        <dbReference type="ChEBI" id="CHEBI:57540"/>
    </ligand>
</feature>
<dbReference type="InterPro" id="IPR029752">
    <property type="entry name" value="D-isomer_DH_CS1"/>
</dbReference>
<accession>A0A423WZX8</accession>
<dbReference type="PROSITE" id="PS00670">
    <property type="entry name" value="D_2_HYDROXYACID_DH_2"/>
    <property type="match status" value="1"/>
</dbReference>
<dbReference type="AlphaFoldDB" id="A0A423WZX8"/>
<dbReference type="STRING" id="356882.A0A423WZX8"/>
<gene>
    <name evidence="10" type="ORF">VMCG_02902</name>
</gene>
<keyword evidence="6" id="KW-0963">Cytoplasm</keyword>
<dbReference type="InterPro" id="IPR029753">
    <property type="entry name" value="D-isomer_DH_CS"/>
</dbReference>
<dbReference type="InterPro" id="IPR036291">
    <property type="entry name" value="NAD(P)-bd_dom_sf"/>
</dbReference>
<keyword evidence="11" id="KW-1185">Reference proteome</keyword>
<dbReference type="GO" id="GO:0005829">
    <property type="term" value="C:cytosol"/>
    <property type="evidence" value="ECO:0007669"/>
    <property type="project" value="TreeGrafter"/>
</dbReference>
<feature type="binding site" evidence="6">
    <location>
        <position position="173"/>
    </location>
    <ligand>
        <name>substrate</name>
    </ligand>
</feature>
<feature type="binding site" evidence="6">
    <location>
        <position position="336"/>
    </location>
    <ligand>
        <name>NAD(+)</name>
        <dbReference type="ChEBI" id="CHEBI:57540"/>
    </ligand>
</feature>
<dbReference type="EMBL" id="LKEA01000005">
    <property type="protein sequence ID" value="ROW08982.1"/>
    <property type="molecule type" value="Genomic_DNA"/>
</dbReference>
<feature type="domain" description="D-isomer specific 2-hydroxyacid dehydrogenase NAD-binding" evidence="9">
    <location>
        <begin position="209"/>
        <end position="392"/>
    </location>
</feature>
<keyword evidence="4 6" id="KW-0520">NAD</keyword>
<evidence type="ECO:0000256" key="1">
    <source>
        <dbReference type="ARBA" id="ARBA00000455"/>
    </source>
</evidence>
<dbReference type="HAMAP" id="MF_03210">
    <property type="entry name" value="Formate_dehydrogenase"/>
    <property type="match status" value="1"/>
</dbReference>
<feature type="site" description="Important for catalytic activity" evidence="6">
    <location>
        <position position="391"/>
    </location>
</feature>
<dbReference type="PANTHER" id="PTHR42938:SF9">
    <property type="entry name" value="FORMATE DEHYDROGENASE 1"/>
    <property type="match status" value="1"/>
</dbReference>
<dbReference type="InterPro" id="IPR006139">
    <property type="entry name" value="D-isomer_2_OHA_DH_cat_dom"/>
</dbReference>
<dbReference type="Proteomes" id="UP000283895">
    <property type="component" value="Unassembled WGS sequence"/>
</dbReference>
<comment type="similarity">
    <text evidence="6">Belongs to the D-isomer specific 2-hydroxyacid dehydrogenase family. FDH subfamily.</text>
</comment>
<feature type="region of interest" description="Disordered" evidence="7">
    <location>
        <begin position="30"/>
        <end position="55"/>
    </location>
</feature>
<proteinExistence type="inferred from homology"/>
<dbReference type="Pfam" id="PF00389">
    <property type="entry name" value="2-Hacid_dh"/>
    <property type="match status" value="1"/>
</dbReference>
<dbReference type="Pfam" id="PF02826">
    <property type="entry name" value="2-Hacid_dh_C"/>
    <property type="match status" value="1"/>
</dbReference>
<dbReference type="PANTHER" id="PTHR42938">
    <property type="entry name" value="FORMATE DEHYDROGENASE 1"/>
    <property type="match status" value="1"/>
</dbReference>
<dbReference type="GO" id="GO:0051287">
    <property type="term" value="F:NAD binding"/>
    <property type="evidence" value="ECO:0007669"/>
    <property type="project" value="InterPro"/>
</dbReference>
<reference evidence="10 11" key="1">
    <citation type="submission" date="2015-09" db="EMBL/GenBank/DDBJ databases">
        <title>Host preference determinants of Valsa canker pathogens revealed by comparative genomics.</title>
        <authorList>
            <person name="Yin Z."/>
            <person name="Huang L."/>
        </authorList>
    </citation>
    <scope>NUCLEOTIDE SEQUENCE [LARGE SCALE GENOMIC DNA]</scope>
    <source>
        <strain evidence="10 11">03-1</strain>
    </source>
</reference>
<comment type="caution">
    <text evidence="6">Lacks conserved residue(s) required for the propagation of feature annotation.</text>
</comment>
<name>A0A423WZX8_9PEZI</name>
<feature type="compositionally biased region" description="Low complexity" evidence="7">
    <location>
        <begin position="30"/>
        <end position="44"/>
    </location>
</feature>
<comment type="caution">
    <text evidence="10">The sequence shown here is derived from an EMBL/GenBank/DDBJ whole genome shotgun (WGS) entry which is preliminary data.</text>
</comment>
<evidence type="ECO:0000256" key="5">
    <source>
        <dbReference type="ARBA" id="ARBA00071864"/>
    </source>
</evidence>
<dbReference type="Gene3D" id="3.40.50.720">
    <property type="entry name" value="NAD(P)-binding Rossmann-like Domain"/>
    <property type="match status" value="2"/>
</dbReference>
<dbReference type="CDD" id="cd05302">
    <property type="entry name" value="FDH"/>
    <property type="match status" value="1"/>
</dbReference>
<evidence type="ECO:0000256" key="7">
    <source>
        <dbReference type="SAM" id="MobiDB-lite"/>
    </source>
</evidence>
<dbReference type="SUPFAM" id="SSF52283">
    <property type="entry name" value="Formate/glycerate dehydrogenase catalytic domain-like"/>
    <property type="match status" value="1"/>
</dbReference>
<comment type="subunit">
    <text evidence="6">Homodimer.</text>
</comment>
<evidence type="ECO:0000256" key="6">
    <source>
        <dbReference type="HAMAP-Rule" id="MF_03210"/>
    </source>
</evidence>
<comment type="subcellular location">
    <subcellularLocation>
        <location evidence="6">Cytoplasm</location>
    </subcellularLocation>
</comment>
<evidence type="ECO:0000313" key="11">
    <source>
        <dbReference type="Proteomes" id="UP000283895"/>
    </source>
</evidence>
<dbReference type="FunFam" id="3.40.50.720:FF:000057">
    <property type="entry name" value="Formate dehydrogenase"/>
    <property type="match status" value="1"/>
</dbReference>
<evidence type="ECO:0000259" key="8">
    <source>
        <dbReference type="Pfam" id="PF00389"/>
    </source>
</evidence>
<dbReference type="GO" id="GO:0008863">
    <property type="term" value="F:formate dehydrogenase (NAD+) activity"/>
    <property type="evidence" value="ECO:0007669"/>
    <property type="project" value="UniProtKB-UniRule"/>
</dbReference>
<dbReference type="EC" id="1.17.1.9" evidence="2 6"/>
<feature type="binding site" evidence="6">
    <location>
        <position position="362"/>
    </location>
    <ligand>
        <name>NAD(+)</name>
        <dbReference type="ChEBI" id="CHEBI:57540"/>
    </ligand>
</feature>
<feature type="binding site" evidence="6">
    <location>
        <position position="275"/>
    </location>
    <ligand>
        <name>NAD(+)</name>
        <dbReference type="ChEBI" id="CHEBI:57540"/>
    </ligand>
</feature>
<dbReference type="GO" id="GO:0016616">
    <property type="term" value="F:oxidoreductase activity, acting on the CH-OH group of donors, NAD or NADP as acceptor"/>
    <property type="evidence" value="ECO:0007669"/>
    <property type="project" value="InterPro"/>
</dbReference>
<keyword evidence="3 6" id="KW-0560">Oxidoreductase</keyword>
<dbReference type="OrthoDB" id="418179at2759"/>
<organism evidence="10 11">
    <name type="scientific">Cytospora schulzeri</name>
    <dbReference type="NCBI Taxonomy" id="448051"/>
    <lineage>
        <taxon>Eukaryota</taxon>
        <taxon>Fungi</taxon>
        <taxon>Dikarya</taxon>
        <taxon>Ascomycota</taxon>
        <taxon>Pezizomycotina</taxon>
        <taxon>Sordariomycetes</taxon>
        <taxon>Sordariomycetidae</taxon>
        <taxon>Diaporthales</taxon>
        <taxon>Cytosporaceae</taxon>
        <taxon>Cytospora</taxon>
    </lineage>
</organism>
<evidence type="ECO:0000313" key="10">
    <source>
        <dbReference type="EMBL" id="ROW08982.1"/>
    </source>
</evidence>
<dbReference type="GO" id="GO:0042183">
    <property type="term" value="P:formate catabolic process"/>
    <property type="evidence" value="ECO:0007669"/>
    <property type="project" value="UniProtKB-UniRule"/>
</dbReference>
<comment type="catalytic activity">
    <reaction evidence="1 6">
        <text>formate + NAD(+) = CO2 + NADH</text>
        <dbReference type="Rhea" id="RHEA:15985"/>
        <dbReference type="ChEBI" id="CHEBI:15740"/>
        <dbReference type="ChEBI" id="CHEBI:16526"/>
        <dbReference type="ChEBI" id="CHEBI:57540"/>
        <dbReference type="ChEBI" id="CHEBI:57945"/>
        <dbReference type="EC" id="1.17.1.9"/>
    </reaction>
</comment>
<feature type="binding site" evidence="6">
    <location>
        <begin position="310"/>
        <end position="314"/>
    </location>
    <ligand>
        <name>NAD(+)</name>
        <dbReference type="ChEBI" id="CHEBI:57540"/>
    </ligand>
</feature>
<feature type="binding site" evidence="6">
    <location>
        <begin position="391"/>
        <end position="394"/>
    </location>
    <ligand>
        <name>NAD(+)</name>
        <dbReference type="ChEBI" id="CHEBI:57540"/>
    </ligand>
</feature>
<feature type="site" description="Important for catalytic activity" evidence="6">
    <location>
        <position position="338"/>
    </location>
</feature>
<sequence>MVLSSISRPLARSIGPIASRSRGLHSIASASASSLRATTSRAGAVTPRQAGTNSLISSTCRSKLGPTTSIRSLTDGPREKVKVLMVLYDGGKHAEEVPGLLGTTQNELGLRKWLESQGHTLVTTDDKEGENSTFDKELVDAEVIITTPFHPGYLTAERLAKAKNLKIAITAGIGSDHVDLDAANQTNGGVTVAEVTGSNVVSVAEHVVMTILTLVRNFVPAHEMIQAGNWDVAEAAKNEFDLEGKVVGTVAVGRIGERVLRRLKPFDCKELLYYDYQPLSAEKEKEIGCRRVENLEDMLAQCDVVTINCPLHEKTRGLFNKELISKMKPGSWLVNTARGAIVVKEDVADALKSGHLRGYGGDVWFPQPAPKDHVLRYAKNPFGGGNAMVPHMSGTSLDAQKRYADGTKAILESYLTGKHDYRAEDLIVIDGDYATKAYGQRPAKK</sequence>
<comment type="function">
    <text evidence="6">Catalyzes the NAD(+)-dependent oxidation of formate to carbon dioxide. Formate oxidation is the final step in the methanol oxidation pathway in methylotrophic microorganisms. Has a role in the detoxification of exogenous formate in non-methylotrophic organisms.</text>
</comment>
<dbReference type="InterPro" id="IPR006140">
    <property type="entry name" value="D-isomer_DH_NAD-bd"/>
</dbReference>
<evidence type="ECO:0000256" key="4">
    <source>
        <dbReference type="ARBA" id="ARBA00023027"/>
    </source>
</evidence>
<dbReference type="InterPro" id="IPR033689">
    <property type="entry name" value="FDH_NAD-dep"/>
</dbReference>
<dbReference type="NCBIfam" id="NF005750">
    <property type="entry name" value="PRK07574.1"/>
    <property type="match status" value="1"/>
</dbReference>
<evidence type="ECO:0000256" key="2">
    <source>
        <dbReference type="ARBA" id="ARBA00013128"/>
    </source>
</evidence>
<protein>
    <recommendedName>
        <fullName evidence="5 6">Formate dehydrogenase</fullName>
        <shortName evidence="6">FDH</shortName>
        <ecNumber evidence="2 6">1.17.1.9</ecNumber>
    </recommendedName>
    <alternativeName>
        <fullName evidence="6">NAD-dependent formate dehydrogenase</fullName>
    </alternativeName>
</protein>
<feature type="domain" description="D-isomer specific 2-hydroxyacid dehydrogenase catalytic" evidence="8">
    <location>
        <begin position="114"/>
        <end position="407"/>
    </location>
</feature>
<evidence type="ECO:0000259" key="9">
    <source>
        <dbReference type="Pfam" id="PF02826"/>
    </source>
</evidence>
<feature type="binding site" evidence="6">
    <location>
        <position position="199"/>
    </location>
    <ligand>
        <name>substrate</name>
    </ligand>
</feature>
<dbReference type="PROSITE" id="PS00671">
    <property type="entry name" value="D_2_HYDROXYACID_DH_3"/>
    <property type="match status" value="1"/>
</dbReference>
<dbReference type="SUPFAM" id="SSF51735">
    <property type="entry name" value="NAD(P)-binding Rossmann-fold domains"/>
    <property type="match status" value="1"/>
</dbReference>
<dbReference type="PROSITE" id="PS00065">
    <property type="entry name" value="D_2_HYDROXYACID_DH_1"/>
    <property type="match status" value="1"/>
</dbReference>
<evidence type="ECO:0000256" key="3">
    <source>
        <dbReference type="ARBA" id="ARBA00023002"/>
    </source>
</evidence>